<comment type="caution">
    <text evidence="2">The sequence shown here is derived from an EMBL/GenBank/DDBJ whole genome shotgun (WGS) entry which is preliminary data.</text>
</comment>
<feature type="transmembrane region" description="Helical" evidence="1">
    <location>
        <begin position="44"/>
        <end position="65"/>
    </location>
</feature>
<sequence>MAIFKNLEEKVVVTKGHLLAWRAFGTIFAGNSIILAGMRFEGWFGTLAVLFGALFDIIGLVMLLASYRHVSIKPASHI</sequence>
<evidence type="ECO:0000313" key="2">
    <source>
        <dbReference type="EMBL" id="MXP30145.1"/>
    </source>
</evidence>
<protein>
    <submittedName>
        <fullName evidence="2">Uncharacterized protein</fullName>
    </submittedName>
</protein>
<dbReference type="AlphaFoldDB" id="A0A845AMN2"/>
<dbReference type="OrthoDB" id="9913063at2"/>
<keyword evidence="3" id="KW-1185">Reference proteome</keyword>
<gene>
    <name evidence="2" type="ORF">GRI58_15150</name>
</gene>
<evidence type="ECO:0000313" key="3">
    <source>
        <dbReference type="Proteomes" id="UP000439780"/>
    </source>
</evidence>
<reference evidence="2 3" key="1">
    <citation type="submission" date="2019-12" db="EMBL/GenBank/DDBJ databases">
        <title>Genomic-based taxomic classification of the family Erythrobacteraceae.</title>
        <authorList>
            <person name="Xu L."/>
        </authorList>
    </citation>
    <scope>NUCLEOTIDE SEQUENCE [LARGE SCALE GENOMIC DNA]</scope>
    <source>
        <strain evidence="2 3">KEMB 9005-328</strain>
    </source>
</reference>
<organism evidence="2 3">
    <name type="scientific">Qipengyuania algicida</name>
    <dbReference type="NCBI Taxonomy" id="1836209"/>
    <lineage>
        <taxon>Bacteria</taxon>
        <taxon>Pseudomonadati</taxon>
        <taxon>Pseudomonadota</taxon>
        <taxon>Alphaproteobacteria</taxon>
        <taxon>Sphingomonadales</taxon>
        <taxon>Erythrobacteraceae</taxon>
        <taxon>Qipengyuania</taxon>
    </lineage>
</organism>
<keyword evidence="1" id="KW-0472">Membrane</keyword>
<accession>A0A845AMN2</accession>
<keyword evidence="1" id="KW-1133">Transmembrane helix</keyword>
<keyword evidence="1" id="KW-0812">Transmembrane</keyword>
<evidence type="ECO:0000256" key="1">
    <source>
        <dbReference type="SAM" id="Phobius"/>
    </source>
</evidence>
<name>A0A845AMN2_9SPHN</name>
<proteinExistence type="predicted"/>
<feature type="transmembrane region" description="Helical" evidence="1">
    <location>
        <begin position="20"/>
        <end position="38"/>
    </location>
</feature>
<dbReference type="EMBL" id="WTYA01000017">
    <property type="protein sequence ID" value="MXP30145.1"/>
    <property type="molecule type" value="Genomic_DNA"/>
</dbReference>
<dbReference type="RefSeq" id="WP_160754446.1">
    <property type="nucleotide sequence ID" value="NZ_WTYA01000017.1"/>
</dbReference>
<dbReference type="Proteomes" id="UP000439780">
    <property type="component" value="Unassembled WGS sequence"/>
</dbReference>